<proteinExistence type="predicted"/>
<dbReference type="EMBL" id="KJ510412">
    <property type="protein sequence ID" value="AHY26859.1"/>
    <property type="molecule type" value="Genomic_DNA"/>
</dbReference>
<keyword evidence="2" id="KW-1185">Reference proteome</keyword>
<gene>
    <name evidence="1" type="primary">35</name>
    <name evidence="1" type="ORF">PBI_ZOEJ_35</name>
</gene>
<dbReference type="KEGG" id="vg:19488132"/>
<sequence length="68" mass="7981">MPLSVWVLRATAVDGHCYVFVAESERGVLTQFKAYLVDTGQFSDQFDIDWCMVRHHVANRRQKLERPR</sequence>
<reference evidence="1 2" key="1">
    <citation type="submission" date="2014-02" db="EMBL/GenBank/DDBJ databases">
        <authorList>
            <person name="Cornely K.A."/>
            <person name="Jancevski A.V."/>
            <person name="Rogers S.R."/>
            <person name="Scola S.E."/>
            <person name="Pinches R.S."/>
            <person name="Perri C.M."/>
            <person name="Brown M.S."/>
            <person name="Cavedon W.D."/>
            <person name="Dubois H.M."/>
            <person name="Fernando M.A."/>
            <person name="Austriaco N."/>
            <person name="Bradley K.W."/>
            <person name="Clarke D.Q."/>
            <person name="Lewis M.F."/>
            <person name="Barker L.P."/>
            <person name="Bailey C."/>
            <person name="Asai D.J."/>
            <person name="Garber M.L."/>
            <person name="Bowman C.A."/>
            <person name="Russell D.A."/>
            <person name="Pope W.H."/>
            <person name="Jacobs-Sera D."/>
            <person name="Hendrix R.W."/>
            <person name="Hatfull G.F."/>
        </authorList>
    </citation>
    <scope>NUCLEOTIDE SEQUENCE [LARGE SCALE GENOMIC DNA]</scope>
</reference>
<protein>
    <submittedName>
        <fullName evidence="1">Uncharacterized protein</fullName>
    </submittedName>
</protein>
<evidence type="ECO:0000313" key="1">
    <source>
        <dbReference type="EMBL" id="AHY26859.1"/>
    </source>
</evidence>
<accession>A0A023W696</accession>
<organism evidence="1 2">
    <name type="scientific">Mycobacterium phage ZoeJ</name>
    <dbReference type="NCBI Taxonomy" id="1486427"/>
    <lineage>
        <taxon>Viruses</taxon>
        <taxon>Duplodnaviria</taxon>
        <taxon>Heunggongvirae</taxon>
        <taxon>Uroviricota</taxon>
        <taxon>Caudoviricetes</taxon>
        <taxon>Weiservirinae</taxon>
        <taxon>Timquatrovirus</taxon>
        <taxon>Timquatrovirus zoeJ</taxon>
    </lineage>
</organism>
<dbReference type="RefSeq" id="YP_009032429.1">
    <property type="nucleotide sequence ID" value="NC_024147.1"/>
</dbReference>
<name>A0A023W696_9CAUD</name>
<dbReference type="Proteomes" id="UP000024442">
    <property type="component" value="Segment"/>
</dbReference>
<evidence type="ECO:0000313" key="2">
    <source>
        <dbReference type="Proteomes" id="UP000024442"/>
    </source>
</evidence>
<dbReference type="GeneID" id="19488132"/>